<evidence type="ECO:0000313" key="5">
    <source>
        <dbReference type="EMBL" id="CAD8203845.1"/>
    </source>
</evidence>
<reference evidence="5" key="1">
    <citation type="submission" date="2021-01" db="EMBL/GenBank/DDBJ databases">
        <authorList>
            <consortium name="Genoscope - CEA"/>
            <person name="William W."/>
        </authorList>
    </citation>
    <scope>NUCLEOTIDE SEQUENCE</scope>
</reference>
<dbReference type="InterPro" id="IPR017930">
    <property type="entry name" value="Myb_dom"/>
</dbReference>
<keyword evidence="1" id="KW-0812">Transmembrane</keyword>
<dbReference type="PANTHER" id="PTHR45614:SF69">
    <property type="entry name" value="CHROMOSOME UNDETERMINED SCAFFOLD_38, WHOLE GENOME SHOTGUN SEQUENCE"/>
    <property type="match status" value="1"/>
</dbReference>
<dbReference type="InterPro" id="IPR050560">
    <property type="entry name" value="MYB_TF"/>
</dbReference>
<feature type="domain" description="Myb-like" evidence="2">
    <location>
        <begin position="225"/>
        <end position="270"/>
    </location>
</feature>
<feature type="domain" description="HTH myb-type" evidence="4">
    <location>
        <begin position="327"/>
        <end position="377"/>
    </location>
</feature>
<protein>
    <submittedName>
        <fullName evidence="5">Uncharacterized protein</fullName>
    </submittedName>
</protein>
<gene>
    <name evidence="5" type="ORF">POCTA_138.1.T1310043</name>
</gene>
<evidence type="ECO:0000256" key="1">
    <source>
        <dbReference type="SAM" id="Phobius"/>
    </source>
</evidence>
<dbReference type="PANTHER" id="PTHR45614">
    <property type="entry name" value="MYB PROTEIN-RELATED"/>
    <property type="match status" value="1"/>
</dbReference>
<feature type="domain" description="SANT" evidence="3">
    <location>
        <begin position="223"/>
        <end position="270"/>
    </location>
</feature>
<accession>A0A8S1XRT9</accession>
<dbReference type="OrthoDB" id="2143914at2759"/>
<dbReference type="GO" id="GO:0000978">
    <property type="term" value="F:RNA polymerase II cis-regulatory region sequence-specific DNA binding"/>
    <property type="evidence" value="ECO:0007669"/>
    <property type="project" value="TreeGrafter"/>
</dbReference>
<feature type="domain" description="HTH myb-type" evidence="4">
    <location>
        <begin position="275"/>
        <end position="326"/>
    </location>
</feature>
<dbReference type="Proteomes" id="UP000683925">
    <property type="component" value="Unassembled WGS sequence"/>
</dbReference>
<dbReference type="GO" id="GO:0005634">
    <property type="term" value="C:nucleus"/>
    <property type="evidence" value="ECO:0007669"/>
    <property type="project" value="TreeGrafter"/>
</dbReference>
<dbReference type="Pfam" id="PF13921">
    <property type="entry name" value="Myb_DNA-bind_6"/>
    <property type="match status" value="1"/>
</dbReference>
<dbReference type="SMART" id="SM00717">
    <property type="entry name" value="SANT"/>
    <property type="match status" value="3"/>
</dbReference>
<dbReference type="GO" id="GO:0000981">
    <property type="term" value="F:DNA-binding transcription factor activity, RNA polymerase II-specific"/>
    <property type="evidence" value="ECO:0007669"/>
    <property type="project" value="TreeGrafter"/>
</dbReference>
<feature type="transmembrane region" description="Helical" evidence="1">
    <location>
        <begin position="38"/>
        <end position="56"/>
    </location>
</feature>
<dbReference type="EMBL" id="CAJJDP010000131">
    <property type="protein sequence ID" value="CAD8203845.1"/>
    <property type="molecule type" value="Genomic_DNA"/>
</dbReference>
<evidence type="ECO:0000259" key="4">
    <source>
        <dbReference type="PROSITE" id="PS51294"/>
    </source>
</evidence>
<feature type="domain" description="Myb-like" evidence="2">
    <location>
        <begin position="323"/>
        <end position="373"/>
    </location>
</feature>
<dbReference type="PROSITE" id="PS51294">
    <property type="entry name" value="HTH_MYB"/>
    <property type="match status" value="3"/>
</dbReference>
<dbReference type="PROSITE" id="PS50090">
    <property type="entry name" value="MYB_LIKE"/>
    <property type="match status" value="3"/>
</dbReference>
<name>A0A8S1XRT9_PAROT</name>
<sequence>MRGQLLKELKSNFLHPLFNRVAQTYYCCQPNNFHNKNIILYSLIFLQLTLIRYFFYCMFCHLIKFLQDPFNSTQLLFRCGQNFSFLWKQHGKRVFLRQMLKPRGNSYTNNCPTIQQRINNNQTPCTHSSLQSHLIPQDITLFLYQNNQSYLFLLLQQQMNGSEGAKFLMHSQSTVDQPSDKLGDCNYQNAESKNKKSILDQTEMIPKNQKTKLKRNKICINKKVRKTWTAQEDLQLQRSIQQHGSNWVQVAASMVNRNPSQCTQRWKRIKPQALRKRKPFSQEEDQLILQLVGKYQQNWGKIAQMFPERTNKQIRERYINKLNPLNKQEPFTEEEDQIILKAYQEIGSKWTKIQNLLVGRPENMIKNRFYSYLRQRFLNIKNPYYSIPSKPENPSIDQKLKVEKDEQLTEEKQLKEAEVQQINKEHYNQRNTDIQEMSTQLPLLQSDPYSQIPQPLFLGNFSYPQYYLYQAPGAIVYMPCLQGPYAGFQKQIYMVQQDTNQLMHWSNS</sequence>
<dbReference type="InterPro" id="IPR017884">
    <property type="entry name" value="SANT_dom"/>
</dbReference>
<dbReference type="PROSITE" id="PS51293">
    <property type="entry name" value="SANT"/>
    <property type="match status" value="1"/>
</dbReference>
<keyword evidence="1" id="KW-1133">Transmembrane helix</keyword>
<proteinExistence type="predicted"/>
<keyword evidence="1" id="KW-0472">Membrane</keyword>
<evidence type="ECO:0000313" key="6">
    <source>
        <dbReference type="Proteomes" id="UP000683925"/>
    </source>
</evidence>
<dbReference type="CDD" id="cd00167">
    <property type="entry name" value="SANT"/>
    <property type="match status" value="3"/>
</dbReference>
<comment type="caution">
    <text evidence="5">The sequence shown here is derived from an EMBL/GenBank/DDBJ whole genome shotgun (WGS) entry which is preliminary data.</text>
</comment>
<feature type="domain" description="HTH myb-type" evidence="4">
    <location>
        <begin position="220"/>
        <end position="274"/>
    </location>
</feature>
<evidence type="ECO:0000259" key="2">
    <source>
        <dbReference type="PROSITE" id="PS50090"/>
    </source>
</evidence>
<organism evidence="5 6">
    <name type="scientific">Paramecium octaurelia</name>
    <dbReference type="NCBI Taxonomy" id="43137"/>
    <lineage>
        <taxon>Eukaryota</taxon>
        <taxon>Sar</taxon>
        <taxon>Alveolata</taxon>
        <taxon>Ciliophora</taxon>
        <taxon>Intramacronucleata</taxon>
        <taxon>Oligohymenophorea</taxon>
        <taxon>Peniculida</taxon>
        <taxon>Parameciidae</taxon>
        <taxon>Paramecium</taxon>
    </lineage>
</organism>
<keyword evidence="6" id="KW-1185">Reference proteome</keyword>
<evidence type="ECO:0000259" key="3">
    <source>
        <dbReference type="PROSITE" id="PS51293"/>
    </source>
</evidence>
<dbReference type="OMA" id="QNWGKIA"/>
<dbReference type="Pfam" id="PF00249">
    <property type="entry name" value="Myb_DNA-binding"/>
    <property type="match status" value="1"/>
</dbReference>
<feature type="domain" description="Myb-like" evidence="2">
    <location>
        <begin position="272"/>
        <end position="322"/>
    </location>
</feature>
<dbReference type="AlphaFoldDB" id="A0A8S1XRT9"/>
<dbReference type="InterPro" id="IPR001005">
    <property type="entry name" value="SANT/Myb"/>
</dbReference>